<accession>A0A0D7A9B9</accession>
<proteinExistence type="predicted"/>
<dbReference type="Proteomes" id="UP000054144">
    <property type="component" value="Unassembled WGS sequence"/>
</dbReference>
<reference evidence="1 2" key="1">
    <citation type="journal article" date="2015" name="Fungal Genet. Biol.">
        <title>Evolution of novel wood decay mechanisms in Agaricales revealed by the genome sequences of Fistulina hepatica and Cylindrobasidium torrendii.</title>
        <authorList>
            <person name="Floudas D."/>
            <person name="Held B.W."/>
            <person name="Riley R."/>
            <person name="Nagy L.G."/>
            <person name="Koehler G."/>
            <person name="Ransdell A.S."/>
            <person name="Younus H."/>
            <person name="Chow J."/>
            <person name="Chiniquy J."/>
            <person name="Lipzen A."/>
            <person name="Tritt A."/>
            <person name="Sun H."/>
            <person name="Haridas S."/>
            <person name="LaButti K."/>
            <person name="Ohm R.A."/>
            <person name="Kues U."/>
            <person name="Blanchette R.A."/>
            <person name="Grigoriev I.V."/>
            <person name="Minto R.E."/>
            <person name="Hibbett D.S."/>
        </authorList>
    </citation>
    <scope>NUCLEOTIDE SEQUENCE [LARGE SCALE GENOMIC DNA]</scope>
    <source>
        <strain evidence="1 2">ATCC 64428</strain>
    </source>
</reference>
<dbReference type="AlphaFoldDB" id="A0A0D7A9B9"/>
<evidence type="ECO:0000313" key="2">
    <source>
        <dbReference type="Proteomes" id="UP000054144"/>
    </source>
</evidence>
<keyword evidence="2" id="KW-1185">Reference proteome</keyword>
<organism evidence="1 2">
    <name type="scientific">Fistulina hepatica ATCC 64428</name>
    <dbReference type="NCBI Taxonomy" id="1128425"/>
    <lineage>
        <taxon>Eukaryota</taxon>
        <taxon>Fungi</taxon>
        <taxon>Dikarya</taxon>
        <taxon>Basidiomycota</taxon>
        <taxon>Agaricomycotina</taxon>
        <taxon>Agaricomycetes</taxon>
        <taxon>Agaricomycetidae</taxon>
        <taxon>Agaricales</taxon>
        <taxon>Fistulinaceae</taxon>
        <taxon>Fistulina</taxon>
    </lineage>
</organism>
<gene>
    <name evidence="1" type="ORF">FISHEDRAFT_60315</name>
</gene>
<name>A0A0D7A9B9_9AGAR</name>
<dbReference type="EMBL" id="KN882028">
    <property type="protein sequence ID" value="KIY46551.1"/>
    <property type="molecule type" value="Genomic_DNA"/>
</dbReference>
<sequence>MSNNEPGILTSVEQETAHLKRCVFDLEQEIQSSAPGNATTSTSRLGRGLCIICDLFADVEDVVHMHDEFVDKEDETEDEEETDEERGERLATDANYIRLRRGEISYQALKNIIPNIEKKLAESEPEELQACFSRVPMPPKVHISLICILLLLNGSTQHSPSH</sequence>
<dbReference type="OrthoDB" id="2662502at2759"/>
<evidence type="ECO:0000313" key="1">
    <source>
        <dbReference type="EMBL" id="KIY46551.1"/>
    </source>
</evidence>
<protein>
    <submittedName>
        <fullName evidence="1">Uncharacterized protein</fullName>
    </submittedName>
</protein>